<dbReference type="GO" id="GO:0006633">
    <property type="term" value="P:fatty acid biosynthetic process"/>
    <property type="evidence" value="ECO:0007669"/>
    <property type="project" value="TreeGrafter"/>
</dbReference>
<dbReference type="GO" id="GO:0031177">
    <property type="term" value="F:phosphopantetheine binding"/>
    <property type="evidence" value="ECO:0007669"/>
    <property type="project" value="InterPro"/>
</dbReference>
<dbReference type="SUPFAM" id="SSF53901">
    <property type="entry name" value="Thiolase-like"/>
    <property type="match status" value="1"/>
</dbReference>
<dbReference type="SUPFAM" id="SSF47336">
    <property type="entry name" value="ACP-like"/>
    <property type="match status" value="2"/>
</dbReference>
<reference evidence="12 13" key="1">
    <citation type="submission" date="2018-04" db="EMBL/GenBank/DDBJ databases">
        <title>Complete genome sequences of Streptomyces lydicus strain WYEC and characterization of antagonistic properties of biological control agents.</title>
        <authorList>
            <person name="Mariita R.M."/>
            <person name="Sello J.K."/>
        </authorList>
    </citation>
    <scope>NUCLEOTIDE SEQUENCE [LARGE SCALE GENOMIC DNA]</scope>
    <source>
        <strain evidence="12 13">WYEC 108</strain>
    </source>
</reference>
<evidence type="ECO:0000313" key="12">
    <source>
        <dbReference type="EMBL" id="AZS70409.1"/>
    </source>
</evidence>
<dbReference type="InterPro" id="IPR016035">
    <property type="entry name" value="Acyl_Trfase/lysoPLipase"/>
</dbReference>
<dbReference type="PANTHER" id="PTHR43775">
    <property type="entry name" value="FATTY ACID SYNTHASE"/>
    <property type="match status" value="1"/>
</dbReference>
<sequence length="1924" mass="201067">MNALDETPSLIQKLHGLSRPEQDRALLDLVCHHALAALRRVRPDDAPRTLAPERPFTDLGFDSLTAADLHVRLVAATGLPLPVTVAFDHPTPVRLAREVRAGLFGADGGEGEETASGPPGRAGVADEADPIAIVGIGCRYPGGIGSPEQLWRLVAEGAEVVAGLPEDRGWDPETLYDPDPDAPGRTYVRSGGFLYDAAEFDAEFFGIGPREAQAMDPQQRLVLETSWEALERAGIDPTALRGSRAGVFLGAEPQEYGPRLTRAGGHEGYLSTGNTTSVIAGRVAYALGLEGPTMTVDTACSGSLVALHLACQALRQGECSVALAGGVAVMAAPGTFLSFSRQRGLAPDGRCKAFSADADGTGWAEGVGVLVVERLSDARRAGHPVLALVRGSAVNSDGASNGLTAPNGPSQQRVIRQALAAAALAPHQVDAVEAHGTGTKLGDPIEAQSLIAAYGTERSKPLWLGSVKSNLGHTQAAAGAAGIIKMVMAMRQELLPRTLHVAEPTPHVDWAQGKVALLTEARPWPRTDQPRRAGISSFGFSGTNAHVILEQAPPAPAPPPDTAQAPVLALPVSARTPEALRAQAARLTSFLAGNPGPALADLGRTLATTRAQLEHRAVLLAADRTELTRGLDALAAGTPGPGVCQGQAGSAPVAVLFTGQGAQRLGMGRELYAAYPVFARAWDEICAELDVHLPGPLRAVVWAEPDSPEAVLLDETLYAQSALFALEAALFRLLESWGLRPDFLLGHSLGEVTAAYVAGVWSLPDAAALVAARGRLMQELPAGGAMVSVRATEEEVTAALGAFEGRVGIAAVNGPASVVLSGDEDAVTEIAAALAARGHKTQRLRVSHAFHSPRMEPMLDAFRWVTRVMSYEPPKIPVVSNLTGRIATGEELCSPDYWVDHVRGAVRFADGVRALADHGVGTFLELGPDAVLSAMAPDCVSGEDRPVFLPALRRGRAETREVTAALSRAWAHGAEVNWAAYYGGSGHPVELPTYAFQRRRFWLDSGDAELDAAALGQADAAHPLLGAVIDSAQADTRSYTGRLSLRSHPWLADHAINGAVLLPGTAFVDLALHAGDRAGCPVLAELTLESPLVLPESGAVRLQVEVAAPDEQGDRQVLVSSRAEDDPADVPWTRHATGLLTATVPDHDGPDLRVWPPAEAEPVDLGGLYDGMAQRGYDYGPEFQGLRAAWRCGAEVFAEVALPEGADSADFALSPALLDAALHALDLGEFVPRDGRPWVPFAWSGVTLRAVGATALRVRLSAAGDQAVALDLADSTGAPVASVRSLVSRPVAAEQTAAARKGMVARSLFRLDWTTVVTPGTPAGDWALLGEGEGALGQALRACGVRLRSHTELSAMDVPDLLVVPCAPAEGAPPEAARRTAHRVLGLLRSWLADERFAGSRLALVTEGEDFAASVVWGLVRSAQAEHPDRITVVDVDSWAASGPAVAGALATGELQLALHDGELRLPRLARVTPPDDAGAEWDPDGTVLITGGTGGLGALVARHLAGAHGVRHLLLVSRRGPDAPGVAQLRTELASLGATVTVAACDVADRTALAGLLAGIPAAHPLRAVVHAAGVLDDGVLTSLTPQRFDGVFRPKADAAWLLHELTADLALTRFVLFSSTATLLDGAGQANYAAANLFLEALARHRRATGRPATALAWTLWDEADGMAGRLGEAGLRRAARSGFPPLDPAEGLALFDAALATAETTLVPLRIDPAVLRARPGGVPALLAGVVRAPSRHAAEAGAPAPAADSLATRLAALSAEEQRRTLLGLVRAQVAEVLGYDRPEAVVSGRGFLELGLDSLAAVELRNRLTAATGETLSSTLVFDHPTPDAVAEHLATRLVAGEADRTASVFAGIRRLEAELAAVAPDEEEYAGVAARLRGLLTTWAETHRPEEQAQESALGSATAEELFDILDSELEAGR</sequence>
<evidence type="ECO:0000256" key="4">
    <source>
        <dbReference type="ARBA" id="ARBA00022679"/>
    </source>
</evidence>
<proteinExistence type="predicted"/>
<dbReference type="GO" id="GO:0033068">
    <property type="term" value="P:macrolide biosynthetic process"/>
    <property type="evidence" value="ECO:0007669"/>
    <property type="project" value="UniProtKB-ARBA"/>
</dbReference>
<dbReference type="InterPro" id="IPR020807">
    <property type="entry name" value="PKS_DH"/>
</dbReference>
<dbReference type="EMBL" id="CP029042">
    <property type="protein sequence ID" value="AZS70409.1"/>
    <property type="molecule type" value="Genomic_DNA"/>
</dbReference>
<dbReference type="Pfam" id="PF14765">
    <property type="entry name" value="PS-DH"/>
    <property type="match status" value="1"/>
</dbReference>
<protein>
    <submittedName>
        <fullName evidence="12">Polyketide synthase</fullName>
    </submittedName>
</protein>
<dbReference type="Pfam" id="PF00698">
    <property type="entry name" value="Acyl_transf_1"/>
    <property type="match status" value="1"/>
</dbReference>
<evidence type="ECO:0000256" key="3">
    <source>
        <dbReference type="ARBA" id="ARBA00022553"/>
    </source>
</evidence>
<keyword evidence="6" id="KW-0511">Multifunctional enzyme</keyword>
<organism evidence="12 13">
    <name type="scientific">Streptomyces lydicus</name>
    <dbReference type="NCBI Taxonomy" id="47763"/>
    <lineage>
        <taxon>Bacteria</taxon>
        <taxon>Bacillati</taxon>
        <taxon>Actinomycetota</taxon>
        <taxon>Actinomycetes</taxon>
        <taxon>Kitasatosporales</taxon>
        <taxon>Streptomycetaceae</taxon>
        <taxon>Streptomyces</taxon>
    </lineage>
</organism>
<feature type="region of interest" description="C-terminal hotdog fold" evidence="8">
    <location>
        <begin position="1160"/>
        <end position="1297"/>
    </location>
</feature>
<dbReference type="PROSITE" id="PS52019">
    <property type="entry name" value="PKS_MFAS_DH"/>
    <property type="match status" value="1"/>
</dbReference>
<keyword evidence="2" id="KW-0596">Phosphopantetheine</keyword>
<name>A0A3Q9K776_9ACTN</name>
<dbReference type="GO" id="GO:0004312">
    <property type="term" value="F:fatty acid synthase activity"/>
    <property type="evidence" value="ECO:0007669"/>
    <property type="project" value="TreeGrafter"/>
</dbReference>
<feature type="region of interest" description="N-terminal hotdog fold" evidence="8">
    <location>
        <begin position="1022"/>
        <end position="1147"/>
    </location>
</feature>
<dbReference type="InterPro" id="IPR036736">
    <property type="entry name" value="ACP-like_sf"/>
</dbReference>
<dbReference type="SUPFAM" id="SSF51735">
    <property type="entry name" value="NAD(P)-binding Rossmann-fold domains"/>
    <property type="match status" value="2"/>
</dbReference>
<dbReference type="InterPro" id="IPR036291">
    <property type="entry name" value="NAD(P)-bd_dom_sf"/>
</dbReference>
<dbReference type="InterPro" id="IPR014043">
    <property type="entry name" value="Acyl_transferase_dom"/>
</dbReference>
<dbReference type="Pfam" id="PF08659">
    <property type="entry name" value="KR"/>
    <property type="match status" value="1"/>
</dbReference>
<dbReference type="FunFam" id="1.10.1200.10:FF:000007">
    <property type="entry name" value="Probable polyketide synthase pks17"/>
    <property type="match status" value="1"/>
</dbReference>
<dbReference type="InterPro" id="IPR055123">
    <property type="entry name" value="SpnB-like_Rossmann"/>
</dbReference>
<dbReference type="SUPFAM" id="SSF55048">
    <property type="entry name" value="Probable ACP-binding domain of malonyl-CoA ACP transacylase"/>
    <property type="match status" value="1"/>
</dbReference>
<dbReference type="InterPro" id="IPR016039">
    <property type="entry name" value="Thiolase-like"/>
</dbReference>
<dbReference type="Gene3D" id="3.40.50.720">
    <property type="entry name" value="NAD(P)-binding Rossmann-like Domain"/>
    <property type="match status" value="1"/>
</dbReference>
<dbReference type="CDD" id="cd00833">
    <property type="entry name" value="PKS"/>
    <property type="match status" value="1"/>
</dbReference>
<dbReference type="InterPro" id="IPR020806">
    <property type="entry name" value="PKS_PP-bd"/>
</dbReference>
<feature type="active site" description="Proton donor; for dehydratase activity" evidence="8">
    <location>
        <position position="1219"/>
    </location>
</feature>
<dbReference type="InterPro" id="IPR001227">
    <property type="entry name" value="Ac_transferase_dom_sf"/>
</dbReference>
<dbReference type="PROSITE" id="PS52004">
    <property type="entry name" value="KS3_2"/>
    <property type="match status" value="1"/>
</dbReference>
<dbReference type="SMART" id="SM00823">
    <property type="entry name" value="PKS_PP"/>
    <property type="match status" value="2"/>
</dbReference>
<dbReference type="Pfam" id="PF00550">
    <property type="entry name" value="PP-binding"/>
    <property type="match status" value="2"/>
</dbReference>
<dbReference type="InterPro" id="IPR013968">
    <property type="entry name" value="PKS_KR"/>
</dbReference>
<evidence type="ECO:0000256" key="7">
    <source>
        <dbReference type="ARBA" id="ARBA00023315"/>
    </source>
</evidence>
<dbReference type="SMART" id="SM00825">
    <property type="entry name" value="PKS_KS"/>
    <property type="match status" value="1"/>
</dbReference>
<dbReference type="Pfam" id="PF21089">
    <property type="entry name" value="PKS_DH_N"/>
    <property type="match status" value="1"/>
</dbReference>
<feature type="domain" description="Carrier" evidence="9">
    <location>
        <begin position="1765"/>
        <end position="1843"/>
    </location>
</feature>
<feature type="domain" description="Carrier" evidence="9">
    <location>
        <begin position="25"/>
        <end position="103"/>
    </location>
</feature>
<dbReference type="Pfam" id="PF02801">
    <property type="entry name" value="Ketoacyl-synt_C"/>
    <property type="match status" value="1"/>
</dbReference>
<dbReference type="Gene3D" id="1.10.1200.10">
    <property type="entry name" value="ACP-like"/>
    <property type="match status" value="2"/>
</dbReference>
<dbReference type="SMART" id="SM00826">
    <property type="entry name" value="PKS_DH"/>
    <property type="match status" value="1"/>
</dbReference>
<dbReference type="InterPro" id="IPR049900">
    <property type="entry name" value="PKS_mFAS_DH"/>
</dbReference>
<dbReference type="PROSITE" id="PS50075">
    <property type="entry name" value="CARRIER"/>
    <property type="match status" value="2"/>
</dbReference>
<dbReference type="InterPro" id="IPR020841">
    <property type="entry name" value="PKS_Beta-ketoAc_synthase_dom"/>
</dbReference>
<evidence type="ECO:0000256" key="2">
    <source>
        <dbReference type="ARBA" id="ARBA00022450"/>
    </source>
</evidence>
<keyword evidence="7" id="KW-0012">Acyltransferase</keyword>
<feature type="active site" description="Proton acceptor; for dehydratase activity" evidence="8">
    <location>
        <position position="1054"/>
    </location>
</feature>
<dbReference type="InterPro" id="IPR032821">
    <property type="entry name" value="PKS_assoc"/>
</dbReference>
<dbReference type="Proteomes" id="UP000275579">
    <property type="component" value="Chromosome"/>
</dbReference>
<accession>A0A3Q9K776</accession>
<dbReference type="SMART" id="SM00827">
    <property type="entry name" value="PKS_AT"/>
    <property type="match status" value="1"/>
</dbReference>
<dbReference type="InterPro" id="IPR016036">
    <property type="entry name" value="Malonyl_transacylase_ACP-bd"/>
</dbReference>
<dbReference type="PROSITE" id="PS00012">
    <property type="entry name" value="PHOSPHOPANTETHEINE"/>
    <property type="match status" value="1"/>
</dbReference>
<feature type="domain" description="Ketosynthase family 3 (KS3)" evidence="10">
    <location>
        <begin position="128"/>
        <end position="551"/>
    </location>
</feature>
<dbReference type="InterPro" id="IPR057326">
    <property type="entry name" value="KR_dom"/>
</dbReference>
<dbReference type="Gene3D" id="3.30.70.3290">
    <property type="match status" value="1"/>
</dbReference>
<evidence type="ECO:0000256" key="1">
    <source>
        <dbReference type="ARBA" id="ARBA00004792"/>
    </source>
</evidence>
<dbReference type="FunFam" id="3.40.366.10:FF:000002">
    <property type="entry name" value="Probable polyketide synthase 2"/>
    <property type="match status" value="1"/>
</dbReference>
<dbReference type="InterPro" id="IPR006162">
    <property type="entry name" value="Ppantetheine_attach_site"/>
</dbReference>
<dbReference type="InterPro" id="IPR050091">
    <property type="entry name" value="PKS_NRPS_Biosynth_Enz"/>
</dbReference>
<dbReference type="SMART" id="SM00822">
    <property type="entry name" value="PKS_KR"/>
    <property type="match status" value="1"/>
</dbReference>
<dbReference type="CDD" id="cd08956">
    <property type="entry name" value="KR_3_FAS_SDR_x"/>
    <property type="match status" value="1"/>
</dbReference>
<feature type="domain" description="PKS/mFAS DH" evidence="11">
    <location>
        <begin position="1022"/>
        <end position="1297"/>
    </location>
</feature>
<dbReference type="Pfam" id="PF00109">
    <property type="entry name" value="ketoacyl-synt"/>
    <property type="match status" value="1"/>
</dbReference>
<evidence type="ECO:0000259" key="9">
    <source>
        <dbReference type="PROSITE" id="PS50075"/>
    </source>
</evidence>
<dbReference type="FunFam" id="3.40.47.10:FF:000019">
    <property type="entry name" value="Polyketide synthase type I"/>
    <property type="match status" value="1"/>
</dbReference>
<dbReference type="Pfam" id="PF22953">
    <property type="entry name" value="SpnB_Rossmann"/>
    <property type="match status" value="1"/>
</dbReference>
<comment type="pathway">
    <text evidence="1">Antibiotic biosynthesis.</text>
</comment>
<dbReference type="InterPro" id="IPR014030">
    <property type="entry name" value="Ketoacyl_synth_N"/>
</dbReference>
<evidence type="ECO:0000256" key="6">
    <source>
        <dbReference type="ARBA" id="ARBA00023268"/>
    </source>
</evidence>
<evidence type="ECO:0000259" key="10">
    <source>
        <dbReference type="PROSITE" id="PS52004"/>
    </source>
</evidence>
<evidence type="ECO:0000256" key="5">
    <source>
        <dbReference type="ARBA" id="ARBA00023194"/>
    </source>
</evidence>
<dbReference type="SMART" id="SM01294">
    <property type="entry name" value="PKS_PP_betabranch"/>
    <property type="match status" value="1"/>
</dbReference>
<dbReference type="InterPro" id="IPR049552">
    <property type="entry name" value="PKS_DH_N"/>
</dbReference>
<dbReference type="PANTHER" id="PTHR43775:SF51">
    <property type="entry name" value="INACTIVE PHENOLPHTHIOCEROL SYNTHESIS POLYKETIDE SYNTHASE TYPE I PKS1-RELATED"/>
    <property type="match status" value="1"/>
</dbReference>
<keyword evidence="3" id="KW-0597">Phosphoprotein</keyword>
<dbReference type="Gene3D" id="3.10.129.110">
    <property type="entry name" value="Polyketide synthase dehydratase"/>
    <property type="match status" value="1"/>
</dbReference>
<dbReference type="InterPro" id="IPR014031">
    <property type="entry name" value="Ketoacyl_synth_C"/>
</dbReference>
<keyword evidence="4" id="KW-0808">Transferase</keyword>
<dbReference type="SUPFAM" id="SSF52151">
    <property type="entry name" value="FabD/lysophospholipase-like"/>
    <property type="match status" value="1"/>
</dbReference>
<dbReference type="InterPro" id="IPR009081">
    <property type="entry name" value="PP-bd_ACP"/>
</dbReference>
<evidence type="ECO:0000313" key="13">
    <source>
        <dbReference type="Proteomes" id="UP000275579"/>
    </source>
</evidence>
<dbReference type="InterPro" id="IPR049551">
    <property type="entry name" value="PKS_DH_C"/>
</dbReference>
<dbReference type="Gene3D" id="3.40.366.10">
    <property type="entry name" value="Malonyl-Coenzyme A Acyl Carrier Protein, domain 2"/>
    <property type="match status" value="1"/>
</dbReference>
<evidence type="ECO:0000256" key="8">
    <source>
        <dbReference type="PROSITE-ProRule" id="PRU01363"/>
    </source>
</evidence>
<keyword evidence="5" id="KW-0045">Antibiotic biosynthesis</keyword>
<dbReference type="InterPro" id="IPR042104">
    <property type="entry name" value="PKS_dehydratase_sf"/>
</dbReference>
<dbReference type="Gene3D" id="3.40.47.10">
    <property type="match status" value="1"/>
</dbReference>
<evidence type="ECO:0000259" key="11">
    <source>
        <dbReference type="PROSITE" id="PS52019"/>
    </source>
</evidence>
<gene>
    <name evidence="12" type="ORF">DDE74_05210</name>
</gene>
<dbReference type="Pfam" id="PF16197">
    <property type="entry name" value="KAsynt_C_assoc"/>
    <property type="match status" value="1"/>
</dbReference>